<evidence type="ECO:0000313" key="2">
    <source>
        <dbReference type="EnsemblMetazoa" id="XP_019857681.1"/>
    </source>
</evidence>
<protein>
    <recommendedName>
        <fullName evidence="1">Fibronectin type-III domain-containing protein</fullName>
    </recommendedName>
</protein>
<sequence>MLHYPPVHYIISIHNITINTTDTNVTINGLYPNNEYTVYIKPVNAIGEGLLINITVNITNQQSILTTTTTLTVSVIESLSDTIISSSDDRSTLMSISLTIIDDTLVSEPSSSIEPSTISSLY</sequence>
<evidence type="ECO:0000259" key="1">
    <source>
        <dbReference type="PROSITE" id="PS50853"/>
    </source>
</evidence>
<dbReference type="AlphaFoldDB" id="A0AAN0JLP7"/>
<dbReference type="PROSITE" id="PS50853">
    <property type="entry name" value="FN3"/>
    <property type="match status" value="1"/>
</dbReference>
<name>A0AAN0JLP7_AMPQE</name>
<dbReference type="SUPFAM" id="SSF49265">
    <property type="entry name" value="Fibronectin type III"/>
    <property type="match status" value="1"/>
</dbReference>
<dbReference type="GeneID" id="109585981"/>
<feature type="domain" description="Fibronectin type-III" evidence="1">
    <location>
        <begin position="1"/>
        <end position="63"/>
    </location>
</feature>
<dbReference type="Proteomes" id="UP000007879">
    <property type="component" value="Unassembled WGS sequence"/>
</dbReference>
<dbReference type="EnsemblMetazoa" id="XM_020002122.1">
    <property type="protein sequence ID" value="XP_019857681.1"/>
    <property type="gene ID" value="LOC109585981"/>
</dbReference>
<reference evidence="3" key="1">
    <citation type="journal article" date="2010" name="Nature">
        <title>The Amphimedon queenslandica genome and the evolution of animal complexity.</title>
        <authorList>
            <person name="Srivastava M."/>
            <person name="Simakov O."/>
            <person name="Chapman J."/>
            <person name="Fahey B."/>
            <person name="Gauthier M.E."/>
            <person name="Mitros T."/>
            <person name="Richards G.S."/>
            <person name="Conaco C."/>
            <person name="Dacre M."/>
            <person name="Hellsten U."/>
            <person name="Larroux C."/>
            <person name="Putnam N.H."/>
            <person name="Stanke M."/>
            <person name="Adamska M."/>
            <person name="Darling A."/>
            <person name="Degnan S.M."/>
            <person name="Oakley T.H."/>
            <person name="Plachetzki D.C."/>
            <person name="Zhai Y."/>
            <person name="Adamski M."/>
            <person name="Calcino A."/>
            <person name="Cummins S.F."/>
            <person name="Goodstein D.M."/>
            <person name="Harris C."/>
            <person name="Jackson D.J."/>
            <person name="Leys S.P."/>
            <person name="Shu S."/>
            <person name="Woodcroft B.J."/>
            <person name="Vervoort M."/>
            <person name="Kosik K.S."/>
            <person name="Manning G."/>
            <person name="Degnan B.M."/>
            <person name="Rokhsar D.S."/>
        </authorList>
    </citation>
    <scope>NUCLEOTIDE SEQUENCE [LARGE SCALE GENOMIC DNA]</scope>
</reference>
<dbReference type="CDD" id="cd00063">
    <property type="entry name" value="FN3"/>
    <property type="match status" value="1"/>
</dbReference>
<reference evidence="2" key="2">
    <citation type="submission" date="2024-06" db="UniProtKB">
        <authorList>
            <consortium name="EnsemblMetazoa"/>
        </authorList>
    </citation>
    <scope>IDENTIFICATION</scope>
</reference>
<dbReference type="InterPro" id="IPR036116">
    <property type="entry name" value="FN3_sf"/>
</dbReference>
<evidence type="ECO:0000313" key="3">
    <source>
        <dbReference type="Proteomes" id="UP000007879"/>
    </source>
</evidence>
<organism evidence="2 3">
    <name type="scientific">Amphimedon queenslandica</name>
    <name type="common">Sponge</name>
    <dbReference type="NCBI Taxonomy" id="400682"/>
    <lineage>
        <taxon>Eukaryota</taxon>
        <taxon>Metazoa</taxon>
        <taxon>Porifera</taxon>
        <taxon>Demospongiae</taxon>
        <taxon>Heteroscleromorpha</taxon>
        <taxon>Haplosclerida</taxon>
        <taxon>Niphatidae</taxon>
        <taxon>Amphimedon</taxon>
    </lineage>
</organism>
<proteinExistence type="predicted"/>
<accession>A0AAN0JLP7</accession>
<dbReference type="InterPro" id="IPR003961">
    <property type="entry name" value="FN3_dom"/>
</dbReference>
<dbReference type="KEGG" id="aqu:109585981"/>
<dbReference type="RefSeq" id="XP_019857681.1">
    <property type="nucleotide sequence ID" value="XM_020002122.1"/>
</dbReference>
<keyword evidence="3" id="KW-1185">Reference proteome</keyword>
<dbReference type="Gene3D" id="2.60.40.10">
    <property type="entry name" value="Immunoglobulins"/>
    <property type="match status" value="1"/>
</dbReference>
<dbReference type="InterPro" id="IPR013783">
    <property type="entry name" value="Ig-like_fold"/>
</dbReference>